<dbReference type="KEGG" id="cthi:THC_0432"/>
<dbReference type="Gene3D" id="2.170.120.30">
    <property type="match status" value="1"/>
</dbReference>
<organism evidence="1 2">
    <name type="scientific">Caldimicrobium thiodismutans</name>
    <dbReference type="NCBI Taxonomy" id="1653476"/>
    <lineage>
        <taxon>Bacteria</taxon>
        <taxon>Pseudomonadati</taxon>
        <taxon>Thermodesulfobacteriota</taxon>
        <taxon>Thermodesulfobacteria</taxon>
        <taxon>Thermodesulfobacteriales</taxon>
        <taxon>Thermodesulfobacteriaceae</taxon>
        <taxon>Caldimicrobium</taxon>
    </lineage>
</organism>
<evidence type="ECO:0000313" key="1">
    <source>
        <dbReference type="EMBL" id="BAU22827.1"/>
    </source>
</evidence>
<evidence type="ECO:0008006" key="3">
    <source>
        <dbReference type="Google" id="ProtNLM"/>
    </source>
</evidence>
<evidence type="ECO:0000313" key="2">
    <source>
        <dbReference type="Proteomes" id="UP000068196"/>
    </source>
</evidence>
<dbReference type="Proteomes" id="UP000068196">
    <property type="component" value="Chromosome"/>
</dbReference>
<dbReference type="PANTHER" id="PTHR37804:SF1">
    <property type="entry name" value="CDAA REGULATORY PROTEIN CDAR"/>
    <property type="match status" value="1"/>
</dbReference>
<dbReference type="Pfam" id="PF07949">
    <property type="entry name" value="YbbR"/>
    <property type="match status" value="2"/>
</dbReference>
<dbReference type="Gene3D" id="2.170.120.40">
    <property type="entry name" value="YbbR-like domain"/>
    <property type="match status" value="1"/>
</dbReference>
<dbReference type="InterPro" id="IPR053154">
    <property type="entry name" value="c-di-AMP_regulator"/>
</dbReference>
<name>A0A0U4W0Z9_9BACT</name>
<reference evidence="2" key="2">
    <citation type="journal article" date="2016" name="Int. J. Syst. Evol. Microbiol.">
        <title>Caldimicrobium thiodismutans sp. nov., a sulfur-disproportionating bacterium isolated from a hot spring.</title>
        <authorList>
            <person name="Kojima H."/>
            <person name="Umezawa K."/>
            <person name="Fukui M."/>
        </authorList>
    </citation>
    <scope>NUCLEOTIDE SEQUENCE [LARGE SCALE GENOMIC DNA]</scope>
    <source>
        <strain evidence="2">TF1</strain>
    </source>
</reference>
<keyword evidence="2" id="KW-1185">Reference proteome</keyword>
<dbReference type="AlphaFoldDB" id="A0A0U4W0Z9"/>
<reference evidence="1 2" key="1">
    <citation type="journal article" date="2016" name="Int. J. Syst. Evol. Microbiol.">
        <title>Caldimicrobium thiodismutans sp. nov., a sulfur-disproportionating bacterium isolated from a hot spring, and emended description of the genus Caldimicrobium.</title>
        <authorList>
            <person name="Kojima H."/>
            <person name="Umezawa K."/>
            <person name="Fukui M."/>
        </authorList>
    </citation>
    <scope>NUCLEOTIDE SEQUENCE [LARGE SCALE GENOMIC DNA]</scope>
    <source>
        <strain evidence="1 2">TF1</strain>
    </source>
</reference>
<gene>
    <name evidence="1" type="ORF">THC_0432</name>
</gene>
<proteinExistence type="predicted"/>
<dbReference type="EMBL" id="AP014945">
    <property type="protein sequence ID" value="BAU22827.1"/>
    <property type="molecule type" value="Genomic_DNA"/>
</dbReference>
<accession>A0A0U4W0Z9</accession>
<dbReference type="RefSeq" id="WP_167344310.1">
    <property type="nucleotide sequence ID" value="NZ_AP014945.1"/>
</dbReference>
<dbReference type="InterPro" id="IPR012505">
    <property type="entry name" value="YbbR"/>
</dbReference>
<dbReference type="PANTHER" id="PTHR37804">
    <property type="entry name" value="CDAA REGULATORY PROTEIN CDAR"/>
    <property type="match status" value="1"/>
</dbReference>
<sequence>MKREHKLKIMAFLLSVTLWYFVVWGKPVERTFEVPIQVKGALNQQYIWEINPSTVTLKLTANRNDLRKLNKQSIQIDLNLSNYPPGIHQVRIPIEKLNLPENVKIKEVTPYYVSLVIRKVSIKKIPVKVIFKEGPPSSNFKIIINPGSVNIKGFWDDLQAIEFVQTEEVDFFELKKLRVLNVKVLRPDKVLEVQPEQVKIIYLSR</sequence>
<dbReference type="STRING" id="1653476.THC_0432"/>
<protein>
    <recommendedName>
        <fullName evidence="3">YbbR-like domain-containing protein</fullName>
    </recommendedName>
</protein>